<reference evidence="5" key="1">
    <citation type="journal article" date="2021" name="Nat. Commun.">
        <title>Genetic determinants of endophytism in the Arabidopsis root mycobiome.</title>
        <authorList>
            <person name="Mesny F."/>
            <person name="Miyauchi S."/>
            <person name="Thiergart T."/>
            <person name="Pickel B."/>
            <person name="Atanasova L."/>
            <person name="Karlsson M."/>
            <person name="Huettel B."/>
            <person name="Barry K.W."/>
            <person name="Haridas S."/>
            <person name="Chen C."/>
            <person name="Bauer D."/>
            <person name="Andreopoulos W."/>
            <person name="Pangilinan J."/>
            <person name="LaButti K."/>
            <person name="Riley R."/>
            <person name="Lipzen A."/>
            <person name="Clum A."/>
            <person name="Drula E."/>
            <person name="Henrissat B."/>
            <person name="Kohler A."/>
            <person name="Grigoriev I.V."/>
            <person name="Martin F.M."/>
            <person name="Hacquard S."/>
        </authorList>
    </citation>
    <scope>NUCLEOTIDE SEQUENCE</scope>
    <source>
        <strain evidence="5">MPI-CAGE-AT-0147</strain>
    </source>
</reference>
<dbReference type="AlphaFoldDB" id="A0A9P9JK94"/>
<evidence type="ECO:0000313" key="6">
    <source>
        <dbReference type="Proteomes" id="UP000738349"/>
    </source>
</evidence>
<keyword evidence="3" id="KW-0479">Metal-binding</keyword>
<keyword evidence="6" id="KW-1185">Reference proteome</keyword>
<comment type="caution">
    <text evidence="5">The sequence shown here is derived from an EMBL/GenBank/DDBJ whole genome shotgun (WGS) entry which is preliminary data.</text>
</comment>
<dbReference type="GO" id="GO:0016705">
    <property type="term" value="F:oxidoreductase activity, acting on paired donors, with incorporation or reduction of molecular oxygen"/>
    <property type="evidence" value="ECO:0007669"/>
    <property type="project" value="InterPro"/>
</dbReference>
<dbReference type="InterPro" id="IPR036396">
    <property type="entry name" value="Cyt_P450_sf"/>
</dbReference>
<dbReference type="Gene3D" id="1.10.630.10">
    <property type="entry name" value="Cytochrome P450"/>
    <property type="match status" value="1"/>
</dbReference>
<dbReference type="PANTHER" id="PTHR24305">
    <property type="entry name" value="CYTOCHROME P450"/>
    <property type="match status" value="1"/>
</dbReference>
<dbReference type="SUPFAM" id="SSF48264">
    <property type="entry name" value="Cytochrome P450"/>
    <property type="match status" value="1"/>
</dbReference>
<keyword evidence="4" id="KW-0408">Iron</keyword>
<dbReference type="InterPro" id="IPR001128">
    <property type="entry name" value="Cyt_P450"/>
</dbReference>
<gene>
    <name evidence="5" type="ORF">EDB81DRAFT_840139</name>
</gene>
<protein>
    <submittedName>
        <fullName evidence="5">Cytochrome P450</fullName>
    </submittedName>
</protein>
<evidence type="ECO:0000256" key="3">
    <source>
        <dbReference type="ARBA" id="ARBA00022723"/>
    </source>
</evidence>
<dbReference type="EMBL" id="JAGMUV010000004">
    <property type="protein sequence ID" value="KAH7161920.1"/>
    <property type="molecule type" value="Genomic_DNA"/>
</dbReference>
<dbReference type="GO" id="GO:0020037">
    <property type="term" value="F:heme binding"/>
    <property type="evidence" value="ECO:0007669"/>
    <property type="project" value="InterPro"/>
</dbReference>
<dbReference type="GO" id="GO:0004497">
    <property type="term" value="F:monooxygenase activity"/>
    <property type="evidence" value="ECO:0007669"/>
    <property type="project" value="InterPro"/>
</dbReference>
<evidence type="ECO:0000313" key="5">
    <source>
        <dbReference type="EMBL" id="KAH7161920.1"/>
    </source>
</evidence>
<name>A0A9P9JK94_9HYPO</name>
<evidence type="ECO:0000256" key="1">
    <source>
        <dbReference type="ARBA" id="ARBA00010617"/>
    </source>
</evidence>
<comment type="similarity">
    <text evidence="1">Belongs to the cytochrome P450 family.</text>
</comment>
<dbReference type="Pfam" id="PF00067">
    <property type="entry name" value="p450"/>
    <property type="match status" value="1"/>
</dbReference>
<evidence type="ECO:0000256" key="2">
    <source>
        <dbReference type="ARBA" id="ARBA00022617"/>
    </source>
</evidence>
<evidence type="ECO:0000256" key="4">
    <source>
        <dbReference type="ARBA" id="ARBA00023004"/>
    </source>
</evidence>
<dbReference type="GO" id="GO:0005506">
    <property type="term" value="F:iron ion binding"/>
    <property type="evidence" value="ECO:0007669"/>
    <property type="project" value="InterPro"/>
</dbReference>
<dbReference type="OrthoDB" id="3934656at2759"/>
<dbReference type="InterPro" id="IPR050121">
    <property type="entry name" value="Cytochrome_P450_monoxygenase"/>
</dbReference>
<accession>A0A9P9JK94</accession>
<proteinExistence type="inferred from homology"/>
<keyword evidence="2" id="KW-0349">Heme</keyword>
<dbReference type="Proteomes" id="UP000738349">
    <property type="component" value="Unassembled WGS sequence"/>
</dbReference>
<dbReference type="PANTHER" id="PTHR24305:SF166">
    <property type="entry name" value="CYTOCHROME P450 12A4, MITOCHONDRIAL-RELATED"/>
    <property type="match status" value="1"/>
</dbReference>
<sequence>MYDSKPFSVAHWLRSYCYQFFNTTEPREYAFLRKRVAGAYSMSSILSLKAQLQEIATGTRHARLASYFAFDVVDATDIKSIIQSIHAGSYQMANLGYVPGQMKWINNFITQLILKFMSRGEPNSFDDFRPEGSGRTPDMLDHFIAMLEPDGSKATIGSDDYLRVRGEVDQAYAQGFDSPGGSVIPYLVAEKLPYLNACVKEGLRLHPSILWQLPREAPKNGVEIARHYIPSSATIIFDADADEWKPSRWIISKEVTEMEVREMDKYNVTFGYGSRTGIGRNLALVEIFKLIANFVRRYEAKFTNELNPFNIKSQWFSVQKDMYITLKMRQKSVE</sequence>
<organism evidence="5 6">
    <name type="scientific">Dactylonectria macrodidyma</name>
    <dbReference type="NCBI Taxonomy" id="307937"/>
    <lineage>
        <taxon>Eukaryota</taxon>
        <taxon>Fungi</taxon>
        <taxon>Dikarya</taxon>
        <taxon>Ascomycota</taxon>
        <taxon>Pezizomycotina</taxon>
        <taxon>Sordariomycetes</taxon>
        <taxon>Hypocreomycetidae</taxon>
        <taxon>Hypocreales</taxon>
        <taxon>Nectriaceae</taxon>
        <taxon>Dactylonectria</taxon>
    </lineage>
</organism>